<evidence type="ECO:0000256" key="8">
    <source>
        <dbReference type="SAM" id="MobiDB-lite"/>
    </source>
</evidence>
<evidence type="ECO:0000256" key="7">
    <source>
        <dbReference type="RuleBase" id="RU361267"/>
    </source>
</evidence>
<keyword evidence="11" id="KW-1185">Reference proteome</keyword>
<dbReference type="CDD" id="cd07989">
    <property type="entry name" value="LPLAT_AGPAT-like"/>
    <property type="match status" value="1"/>
</dbReference>
<name>A0ABP9EA50_9PSEU</name>
<dbReference type="EMBL" id="BAABHQ010000004">
    <property type="protein sequence ID" value="GAA4870290.1"/>
    <property type="molecule type" value="Genomic_DNA"/>
</dbReference>
<comment type="domain">
    <text evidence="7">The HXXXXD motif is essential for acyltransferase activity and may constitute the binding site for the phosphate moiety of the glycerol-3-phosphate.</text>
</comment>
<reference evidence="11" key="1">
    <citation type="journal article" date="2019" name="Int. J. Syst. Evol. Microbiol.">
        <title>The Global Catalogue of Microorganisms (GCM) 10K type strain sequencing project: providing services to taxonomists for standard genome sequencing and annotation.</title>
        <authorList>
            <consortium name="The Broad Institute Genomics Platform"/>
            <consortium name="The Broad Institute Genome Sequencing Center for Infectious Disease"/>
            <person name="Wu L."/>
            <person name="Ma J."/>
        </authorList>
    </citation>
    <scope>NUCLEOTIDE SEQUENCE [LARGE SCALE GENOMIC DNA]</scope>
    <source>
        <strain evidence="11">JCM 17983</strain>
    </source>
</reference>
<evidence type="ECO:0000256" key="2">
    <source>
        <dbReference type="ARBA" id="ARBA00008655"/>
    </source>
</evidence>
<dbReference type="NCBIfam" id="TIGR00530">
    <property type="entry name" value="AGP_acyltrn"/>
    <property type="match status" value="1"/>
</dbReference>
<protein>
    <recommendedName>
        <fullName evidence="7">1-acyl-sn-glycerol-3-phosphate acyltransferase</fullName>
        <ecNumber evidence="7">2.3.1.51</ecNumber>
    </recommendedName>
</protein>
<dbReference type="InterPro" id="IPR004552">
    <property type="entry name" value="AGP_acyltrans"/>
</dbReference>
<keyword evidence="5 7" id="KW-0443">Lipid metabolism</keyword>
<dbReference type="InterPro" id="IPR002123">
    <property type="entry name" value="Plipid/glycerol_acylTrfase"/>
</dbReference>
<keyword evidence="6 7" id="KW-0012">Acyltransferase</keyword>
<dbReference type="PANTHER" id="PTHR10434">
    <property type="entry name" value="1-ACYL-SN-GLYCEROL-3-PHOSPHATE ACYLTRANSFERASE"/>
    <property type="match status" value="1"/>
</dbReference>
<gene>
    <name evidence="10" type="ORF">GCM10023203_19380</name>
</gene>
<dbReference type="Pfam" id="PF01553">
    <property type="entry name" value="Acyltransferase"/>
    <property type="match status" value="1"/>
</dbReference>
<evidence type="ECO:0000313" key="10">
    <source>
        <dbReference type="EMBL" id="GAA4870290.1"/>
    </source>
</evidence>
<keyword evidence="7" id="KW-0594">Phospholipid biosynthesis</keyword>
<dbReference type="EC" id="2.3.1.51" evidence="7"/>
<proteinExistence type="inferred from homology"/>
<accession>A0ABP9EA50</accession>
<dbReference type="GO" id="GO:0016746">
    <property type="term" value="F:acyltransferase activity"/>
    <property type="evidence" value="ECO:0007669"/>
    <property type="project" value="UniProtKB-KW"/>
</dbReference>
<dbReference type="SUPFAM" id="SSF69593">
    <property type="entry name" value="Glycerol-3-phosphate (1)-acyltransferase"/>
    <property type="match status" value="1"/>
</dbReference>
<dbReference type="SMART" id="SM00563">
    <property type="entry name" value="PlsC"/>
    <property type="match status" value="1"/>
</dbReference>
<comment type="catalytic activity">
    <reaction evidence="7">
        <text>a 1-acyl-sn-glycero-3-phosphate + an acyl-CoA = a 1,2-diacyl-sn-glycero-3-phosphate + CoA</text>
        <dbReference type="Rhea" id="RHEA:19709"/>
        <dbReference type="ChEBI" id="CHEBI:57287"/>
        <dbReference type="ChEBI" id="CHEBI:57970"/>
        <dbReference type="ChEBI" id="CHEBI:58342"/>
        <dbReference type="ChEBI" id="CHEBI:58608"/>
        <dbReference type="EC" id="2.3.1.51"/>
    </reaction>
</comment>
<feature type="region of interest" description="Disordered" evidence="8">
    <location>
        <begin position="268"/>
        <end position="292"/>
    </location>
</feature>
<keyword evidence="7" id="KW-1208">Phospholipid metabolism</keyword>
<dbReference type="Proteomes" id="UP001500457">
    <property type="component" value="Unassembled WGS sequence"/>
</dbReference>
<evidence type="ECO:0000256" key="3">
    <source>
        <dbReference type="ARBA" id="ARBA00022516"/>
    </source>
</evidence>
<evidence type="ECO:0000256" key="1">
    <source>
        <dbReference type="ARBA" id="ARBA00005189"/>
    </source>
</evidence>
<feature type="domain" description="Phospholipid/glycerol acyltransferase" evidence="9">
    <location>
        <begin position="79"/>
        <end position="191"/>
    </location>
</feature>
<sequence length="292" mass="29991">MVPPGSRAARVRRAIRLVVRGSALLVVLLVGLVAALVGPLLGPSVTAAVQRVWAAAVLSACGVHVRHRGPAIPPVPPGALVVANHVSWLDVFALHAVAPVRMLAKTEVRQWPVLGIMAARAGTVFLDRDRLRDLPGAVAGLADALRAGTPVGVFAEGTTRCGRDLGPFRPAAFQAAYEAGAPVVPVAVRYGRLTGDGRGVDATAAFIGDDTLAASLLRVLAVPDVVVDVTTCAIVDTTTLPAGRARADARRALARGCADAVAAVLPPDPLGHPAARRAPTPLPTTPELEHVA</sequence>
<comment type="similarity">
    <text evidence="2 7">Belongs to the 1-acyl-sn-glycerol-3-phosphate acyltransferase family.</text>
</comment>
<keyword evidence="4 7" id="KW-0808">Transferase</keyword>
<keyword evidence="3 7" id="KW-0444">Lipid biosynthesis</keyword>
<evidence type="ECO:0000256" key="6">
    <source>
        <dbReference type="ARBA" id="ARBA00023315"/>
    </source>
</evidence>
<organism evidence="10 11">
    <name type="scientific">Actinomycetospora straminea</name>
    <dbReference type="NCBI Taxonomy" id="663607"/>
    <lineage>
        <taxon>Bacteria</taxon>
        <taxon>Bacillati</taxon>
        <taxon>Actinomycetota</taxon>
        <taxon>Actinomycetes</taxon>
        <taxon>Pseudonocardiales</taxon>
        <taxon>Pseudonocardiaceae</taxon>
        <taxon>Actinomycetospora</taxon>
    </lineage>
</organism>
<evidence type="ECO:0000256" key="5">
    <source>
        <dbReference type="ARBA" id="ARBA00023098"/>
    </source>
</evidence>
<evidence type="ECO:0000259" key="9">
    <source>
        <dbReference type="SMART" id="SM00563"/>
    </source>
</evidence>
<comment type="caution">
    <text evidence="10">The sequence shown here is derived from an EMBL/GenBank/DDBJ whole genome shotgun (WGS) entry which is preliminary data.</text>
</comment>
<comment type="pathway">
    <text evidence="1">Lipid metabolism.</text>
</comment>
<evidence type="ECO:0000313" key="11">
    <source>
        <dbReference type="Proteomes" id="UP001500457"/>
    </source>
</evidence>
<evidence type="ECO:0000256" key="4">
    <source>
        <dbReference type="ARBA" id="ARBA00022679"/>
    </source>
</evidence>
<dbReference type="PANTHER" id="PTHR10434:SF64">
    <property type="entry name" value="1-ACYL-SN-GLYCEROL-3-PHOSPHATE ACYLTRANSFERASE-RELATED"/>
    <property type="match status" value="1"/>
</dbReference>